<dbReference type="EMBL" id="JADBEC010000001">
    <property type="protein sequence ID" value="MBE1506279.1"/>
    <property type="molecule type" value="Genomic_DNA"/>
</dbReference>
<dbReference type="RefSeq" id="WP_183740418.1">
    <property type="nucleotide sequence ID" value="NZ_BAAAVL010000017.1"/>
</dbReference>
<accession>A0ABR9ISV1</accession>
<evidence type="ECO:0000313" key="2">
    <source>
        <dbReference type="Proteomes" id="UP000620262"/>
    </source>
</evidence>
<sequence>MLQTVGFNILQAFFAFRARMFRVAAREHIRQEMKHYPPHLAADIGALPALDEQQR</sequence>
<proteinExistence type="predicted"/>
<evidence type="ECO:0008006" key="3">
    <source>
        <dbReference type="Google" id="ProtNLM"/>
    </source>
</evidence>
<name>A0ABR9ISV1_RHIVS</name>
<keyword evidence="2" id="KW-1185">Reference proteome</keyword>
<dbReference type="Proteomes" id="UP000620262">
    <property type="component" value="Unassembled WGS sequence"/>
</dbReference>
<gene>
    <name evidence="1" type="ORF">H4W29_003460</name>
</gene>
<reference evidence="1 2" key="1">
    <citation type="submission" date="2020-10" db="EMBL/GenBank/DDBJ databases">
        <title>Sequencing the genomes of 1000 actinobacteria strains.</title>
        <authorList>
            <person name="Klenk H.-P."/>
        </authorList>
    </citation>
    <scope>NUCLEOTIDE SEQUENCE [LARGE SCALE GENOMIC DNA]</scope>
    <source>
        <strain evidence="1 2">DSM 7307</strain>
    </source>
</reference>
<comment type="caution">
    <text evidence="1">The sequence shown here is derived from an EMBL/GenBank/DDBJ whole genome shotgun (WGS) entry which is preliminary data.</text>
</comment>
<protein>
    <recommendedName>
        <fullName evidence="3">DUF1127 domain-containing protein</fullName>
    </recommendedName>
</protein>
<organism evidence="1 2">
    <name type="scientific">Rhizobium viscosum</name>
    <name type="common">Arthrobacter viscosus</name>
    <dbReference type="NCBI Taxonomy" id="1673"/>
    <lineage>
        <taxon>Bacteria</taxon>
        <taxon>Pseudomonadati</taxon>
        <taxon>Pseudomonadota</taxon>
        <taxon>Alphaproteobacteria</taxon>
        <taxon>Hyphomicrobiales</taxon>
        <taxon>Rhizobiaceae</taxon>
        <taxon>Rhizobium/Agrobacterium group</taxon>
        <taxon>Rhizobium</taxon>
    </lineage>
</organism>
<evidence type="ECO:0000313" key="1">
    <source>
        <dbReference type="EMBL" id="MBE1506279.1"/>
    </source>
</evidence>